<accession>A0A6P1GPT9</accession>
<proteinExistence type="predicted"/>
<evidence type="ECO:0000259" key="1">
    <source>
        <dbReference type="Pfam" id="PF01507"/>
    </source>
</evidence>
<gene>
    <name evidence="2" type="ORF">GS397_26250</name>
</gene>
<dbReference type="AlphaFoldDB" id="A0A6P1GPT9"/>
<name>A0A6P1GPT9_SPHYA</name>
<dbReference type="InterPro" id="IPR002500">
    <property type="entry name" value="PAPS_reduct_dom"/>
</dbReference>
<evidence type="ECO:0000313" key="3">
    <source>
        <dbReference type="Proteomes" id="UP000464086"/>
    </source>
</evidence>
<dbReference type="Gene3D" id="3.40.50.620">
    <property type="entry name" value="HUPs"/>
    <property type="match status" value="1"/>
</dbReference>
<protein>
    <submittedName>
        <fullName evidence="2">Phosphoadenosine phosphosulfate reductase family protein</fullName>
    </submittedName>
</protein>
<reference evidence="2 3" key="1">
    <citation type="submission" date="2019-12" db="EMBL/GenBank/DDBJ databases">
        <title>Functional and genomic insights into the Sphingobium yanoikuyae YC-JY1, a bacterium efficiently degrading bisphenol A.</title>
        <authorList>
            <person name="Jia Y."/>
            <person name="Li X."/>
            <person name="Wang J."/>
            <person name="Eltoukhy A."/>
            <person name="Lamraoui I."/>
            <person name="Yan Y."/>
        </authorList>
    </citation>
    <scope>NUCLEOTIDE SEQUENCE [LARGE SCALE GENOMIC DNA]</scope>
    <source>
        <strain evidence="2 3">YC-JY1</strain>
        <plasmid evidence="2 3">unnamed1</plasmid>
    </source>
</reference>
<feature type="domain" description="Phosphoadenosine phosphosulphate reductase" evidence="1">
    <location>
        <begin position="35"/>
        <end position="229"/>
    </location>
</feature>
<dbReference type="InterPro" id="IPR014729">
    <property type="entry name" value="Rossmann-like_a/b/a_fold"/>
</dbReference>
<keyword evidence="2" id="KW-0614">Plasmid</keyword>
<dbReference type="EMBL" id="CP047219">
    <property type="protein sequence ID" value="QHD70617.1"/>
    <property type="molecule type" value="Genomic_DNA"/>
</dbReference>
<organism evidence="2 3">
    <name type="scientific">Sphingobium yanoikuyae</name>
    <name type="common">Sphingomonas yanoikuyae</name>
    <dbReference type="NCBI Taxonomy" id="13690"/>
    <lineage>
        <taxon>Bacteria</taxon>
        <taxon>Pseudomonadati</taxon>
        <taxon>Pseudomonadota</taxon>
        <taxon>Alphaproteobacteria</taxon>
        <taxon>Sphingomonadales</taxon>
        <taxon>Sphingomonadaceae</taxon>
        <taxon>Sphingobium</taxon>
    </lineage>
</organism>
<dbReference type="RefSeq" id="WP_159368162.1">
    <property type="nucleotide sequence ID" value="NZ_CP047219.1"/>
</dbReference>
<dbReference type="GO" id="GO:0003824">
    <property type="term" value="F:catalytic activity"/>
    <property type="evidence" value="ECO:0007669"/>
    <property type="project" value="InterPro"/>
</dbReference>
<evidence type="ECO:0000313" key="2">
    <source>
        <dbReference type="EMBL" id="QHD70617.1"/>
    </source>
</evidence>
<geneLocation type="plasmid" evidence="2">
    <name>unnamed1</name>
</geneLocation>
<dbReference type="SUPFAM" id="SSF52402">
    <property type="entry name" value="Adenine nucleotide alpha hydrolases-like"/>
    <property type="match status" value="1"/>
</dbReference>
<sequence length="385" mass="42500">MLHRHLQPAGTAPAGLPSLALPAEIRAAIKAGAWIVFNVSGGKDSSAAMFAVSIVLDQLGHPRNRRLVIHADLGRAEWDSTPAMVEQLAALADLPLCVVRRNAGDLFDRWAQRFENGKRRYEALETYNLIGPWSSASLRFCTSEAKAHVIGPHLARTLRGETIINVLGIRRDESTARSRAPEWKADTRYAGAGNAHGTRMMLWHPIVDWTTAEVFAAHRHLGIPLHEAYTCYSSSRLSCRFCVLQSIADARASASAPANRDALIHLCDLEATSTFSFQPARWLADTAPDLLPPDLQIRIAAAKIDAQRRREAEGAMPKGLRYVRGWPPRLPTLPEAAAIAEARAPILARHQLANRFPTARAVRERFADLIDQRRAALTDSNRRLP</sequence>
<dbReference type="Pfam" id="PF01507">
    <property type="entry name" value="PAPS_reduct"/>
    <property type="match status" value="1"/>
</dbReference>
<dbReference type="Proteomes" id="UP000464086">
    <property type="component" value="Plasmid unnamed1"/>
</dbReference>